<dbReference type="OrthoDB" id="120822at2157"/>
<dbReference type="GO" id="GO:0005829">
    <property type="term" value="C:cytosol"/>
    <property type="evidence" value="ECO:0007669"/>
    <property type="project" value="TreeGrafter"/>
</dbReference>
<dbReference type="HAMAP" id="MF_01419">
    <property type="entry name" value="GPH_hydrolase_arch"/>
    <property type="match status" value="1"/>
</dbReference>
<dbReference type="InterPro" id="IPR006382">
    <property type="entry name" value="PGPase"/>
</dbReference>
<proteinExistence type="inferred from homology"/>
<evidence type="ECO:0000256" key="3">
    <source>
        <dbReference type="ARBA" id="ARBA00022842"/>
    </source>
</evidence>
<dbReference type="NCBIfam" id="TIGR01482">
    <property type="entry name" value="SPP-subfamily"/>
    <property type="match status" value="1"/>
</dbReference>
<evidence type="ECO:0000313" key="7">
    <source>
        <dbReference type="EMBL" id="MUN28772.1"/>
    </source>
</evidence>
<comment type="catalytic activity">
    <reaction evidence="5">
        <text>2-phosphoglycolate + H2O = glycolate + phosphate</text>
        <dbReference type="Rhea" id="RHEA:14369"/>
        <dbReference type="ChEBI" id="CHEBI:15377"/>
        <dbReference type="ChEBI" id="CHEBI:29805"/>
        <dbReference type="ChEBI" id="CHEBI:43474"/>
        <dbReference type="ChEBI" id="CHEBI:58033"/>
        <dbReference type="EC" id="3.1.3.18"/>
    </reaction>
</comment>
<dbReference type="EMBL" id="WGGD01000005">
    <property type="protein sequence ID" value="MUN28772.1"/>
    <property type="molecule type" value="Genomic_DNA"/>
</dbReference>
<comment type="similarity">
    <text evidence="5">Belongs to the archaeal SPP-like hydrolase family.</text>
</comment>
<dbReference type="InterPro" id="IPR036412">
    <property type="entry name" value="HAD-like_sf"/>
</dbReference>
<dbReference type="AlphaFoldDB" id="A0A6A9QUI9"/>
<evidence type="ECO:0000313" key="8">
    <source>
        <dbReference type="Proteomes" id="UP000470772"/>
    </source>
</evidence>
<keyword evidence="2 5" id="KW-0378">Hydrolase</keyword>
<feature type="binding site" evidence="5">
    <location>
        <position position="173"/>
    </location>
    <ligand>
        <name>Mg(2+)</name>
        <dbReference type="ChEBI" id="CHEBI:18420"/>
    </ligand>
</feature>
<sequence length="232" mass="25808">MNNNVVILLDLDGTLTLDRNTYSLDLEAISEIRNIQKLGVRVFIVTGNSYPVSRGLATYLGLDGVVAENGCVIYFDEEESLCKEIDSNLVLEFERKFNLKGSWQNRYRRYDFGFYPPDLKDDMISWANYRGLYLKTSGYALHLSYNDKGKEVGVNRLLSLLGVDRKNVIAIGDSLTDIDMMKLAAIKVAVSNADEELKAIANVVTKGSSGEGVKEYISSLANALHGSNKRTC</sequence>
<dbReference type="GO" id="GO:0008967">
    <property type="term" value="F:phosphoglycolate phosphatase activity"/>
    <property type="evidence" value="ECO:0007669"/>
    <property type="project" value="UniProtKB-UniRule"/>
</dbReference>
<dbReference type="Pfam" id="PF08282">
    <property type="entry name" value="Hydrolase_3"/>
    <property type="match status" value="2"/>
</dbReference>
<keyword evidence="4 5" id="KW-0119">Carbohydrate metabolism</keyword>
<dbReference type="EC" id="3.1.3.18" evidence="5 6"/>
<reference evidence="7 8" key="1">
    <citation type="submission" date="2019-10" db="EMBL/GenBank/DDBJ databases">
        <title>Sequencing and Assembly of Multiple Reported Metal-Biooxidizing Members of the Extremely Thermoacidophilic Archaeal Family Sulfolobaceae.</title>
        <authorList>
            <person name="Counts J.A."/>
            <person name="Kelly R.M."/>
        </authorList>
    </citation>
    <scope>NUCLEOTIDE SEQUENCE [LARGE SCALE GENOMIC DNA]</scope>
    <source>
        <strain evidence="7 8">DSM 6482</strain>
    </source>
</reference>
<protein>
    <recommendedName>
        <fullName evidence="5 6">Phosphoglycolate phosphatase</fullName>
        <shortName evidence="5">PGP</shortName>
        <shortName evidence="5">PGPase</shortName>
        <ecNumber evidence="5 6">3.1.3.18</ecNumber>
    </recommendedName>
</protein>
<evidence type="ECO:0000256" key="6">
    <source>
        <dbReference type="NCBIfam" id="TIGR01487"/>
    </source>
</evidence>
<keyword evidence="3 5" id="KW-0460">Magnesium</keyword>
<dbReference type="PANTHER" id="PTHR10000:SF8">
    <property type="entry name" value="HAD SUPERFAMILY HYDROLASE-LIKE, TYPE 3"/>
    <property type="match status" value="1"/>
</dbReference>
<dbReference type="CDD" id="cd07514">
    <property type="entry name" value="HAD_Pase"/>
    <property type="match status" value="1"/>
</dbReference>
<keyword evidence="1 5" id="KW-0479">Metal-binding</keyword>
<dbReference type="InterPro" id="IPR023214">
    <property type="entry name" value="HAD_sf"/>
</dbReference>
<comment type="caution">
    <text evidence="7">The sequence shown here is derived from an EMBL/GenBank/DDBJ whole genome shotgun (WGS) entry which is preliminary data.</text>
</comment>
<feature type="binding site" evidence="5">
    <location>
        <position position="10"/>
    </location>
    <ligand>
        <name>Mg(2+)</name>
        <dbReference type="ChEBI" id="CHEBI:18420"/>
    </ligand>
</feature>
<dbReference type="Proteomes" id="UP000470772">
    <property type="component" value="Unassembled WGS sequence"/>
</dbReference>
<accession>A0A6A9QUI9</accession>
<dbReference type="PANTHER" id="PTHR10000">
    <property type="entry name" value="PHOSPHOSERINE PHOSPHATASE"/>
    <property type="match status" value="1"/>
</dbReference>
<gene>
    <name evidence="7" type="ORF">GC250_04805</name>
</gene>
<dbReference type="SUPFAM" id="SSF56784">
    <property type="entry name" value="HAD-like"/>
    <property type="match status" value="1"/>
</dbReference>
<evidence type="ECO:0000256" key="2">
    <source>
        <dbReference type="ARBA" id="ARBA00022801"/>
    </source>
</evidence>
<comment type="function">
    <text evidence="5">Catalyzes the dephosphorylation of 2-phosphoglycolate.</text>
</comment>
<evidence type="ECO:0000256" key="4">
    <source>
        <dbReference type="ARBA" id="ARBA00023277"/>
    </source>
</evidence>
<evidence type="ECO:0000256" key="1">
    <source>
        <dbReference type="ARBA" id="ARBA00022723"/>
    </source>
</evidence>
<dbReference type="Gene3D" id="3.40.50.1000">
    <property type="entry name" value="HAD superfamily/HAD-like"/>
    <property type="match status" value="1"/>
</dbReference>
<evidence type="ECO:0000256" key="5">
    <source>
        <dbReference type="HAMAP-Rule" id="MF_01419"/>
    </source>
</evidence>
<feature type="binding site" evidence="5">
    <location>
        <position position="150"/>
    </location>
    <ligand>
        <name>substrate</name>
    </ligand>
</feature>
<feature type="binding site" evidence="5">
    <location>
        <position position="12"/>
    </location>
    <ligand>
        <name>Mg(2+)</name>
        <dbReference type="ChEBI" id="CHEBI:18420"/>
    </ligand>
</feature>
<feature type="active site" description="Nucleophile" evidence="5">
    <location>
        <position position="10"/>
    </location>
</feature>
<dbReference type="Gene3D" id="3.90.1070.10">
    <property type="match status" value="1"/>
</dbReference>
<dbReference type="GO" id="GO:0000287">
    <property type="term" value="F:magnesium ion binding"/>
    <property type="evidence" value="ECO:0007669"/>
    <property type="project" value="InterPro"/>
</dbReference>
<organism evidence="7 8">
    <name type="scientific">Sulfuracidifex metallicus DSM 6482 = JCM 9184</name>
    <dbReference type="NCBI Taxonomy" id="523847"/>
    <lineage>
        <taxon>Archaea</taxon>
        <taxon>Thermoproteota</taxon>
        <taxon>Thermoprotei</taxon>
        <taxon>Sulfolobales</taxon>
        <taxon>Sulfolobaceae</taxon>
        <taxon>Sulfuracidifex</taxon>
    </lineage>
</organism>
<comment type="cofactor">
    <cofactor evidence="5">
        <name>Mg(2+)</name>
        <dbReference type="ChEBI" id="CHEBI:18420"/>
    </cofactor>
</comment>
<name>A0A6A9QUI9_SULME</name>
<keyword evidence="8" id="KW-1185">Reference proteome</keyword>
<dbReference type="NCBIfam" id="TIGR01487">
    <property type="entry name" value="Pglycolate_arch"/>
    <property type="match status" value="1"/>
</dbReference>
<feature type="binding site" evidence="5">
    <location>
        <position position="177"/>
    </location>
    <ligand>
        <name>Mg(2+)</name>
        <dbReference type="ChEBI" id="CHEBI:18420"/>
    </ligand>
</feature>
<dbReference type="RefSeq" id="WP_054837675.1">
    <property type="nucleotide sequence ID" value="NZ_BBBY01000001.1"/>
</dbReference>